<dbReference type="InterPro" id="IPR027417">
    <property type="entry name" value="P-loop_NTPase"/>
</dbReference>
<evidence type="ECO:0000259" key="2">
    <source>
        <dbReference type="Pfam" id="PF02463"/>
    </source>
</evidence>
<dbReference type="GO" id="GO:0004519">
    <property type="term" value="F:endonuclease activity"/>
    <property type="evidence" value="ECO:0007669"/>
    <property type="project" value="UniProtKB-KW"/>
</dbReference>
<dbReference type="Gene3D" id="3.40.50.300">
    <property type="entry name" value="P-loop containing nucleotide triphosphate hydrolases"/>
    <property type="match status" value="2"/>
</dbReference>
<dbReference type="CDD" id="cd00267">
    <property type="entry name" value="ABC_ATPase"/>
    <property type="match status" value="1"/>
</dbReference>
<protein>
    <submittedName>
        <fullName evidence="3">Recombination-related endonuclease</fullName>
    </submittedName>
</protein>
<dbReference type="Proteomes" id="UP000224291">
    <property type="component" value="Segment"/>
</dbReference>
<accession>A0A0H4INT1</accession>
<keyword evidence="3" id="KW-0255">Endonuclease</keyword>
<keyword evidence="3" id="KW-0540">Nuclease</keyword>
<dbReference type="InterPro" id="IPR003395">
    <property type="entry name" value="RecF/RecN/SMC_N"/>
</dbReference>
<dbReference type="SUPFAM" id="SSF75712">
    <property type="entry name" value="Rad50 coiled-coil Zn hook"/>
    <property type="match status" value="1"/>
</dbReference>
<keyword evidence="1" id="KW-0175">Coiled coil</keyword>
<dbReference type="PANTHER" id="PTHR32114">
    <property type="entry name" value="ABC TRANSPORTER ABCH.3"/>
    <property type="match status" value="1"/>
</dbReference>
<reference evidence="3 4" key="1">
    <citation type="submission" date="2015-05" db="EMBL/GenBank/DDBJ databases">
        <authorList>
            <person name="Liu X."/>
            <person name="Tong Y."/>
            <person name="Huang Y."/>
            <person name="Fan H."/>
            <person name="An X."/>
            <person name="Mi Z."/>
            <person name="Zhang Z."/>
        </authorList>
    </citation>
    <scope>NUCLEOTIDE SEQUENCE [LARGE SCALE GENOMIC DNA]</scope>
</reference>
<evidence type="ECO:0000313" key="3">
    <source>
        <dbReference type="EMBL" id="AKO61677.1"/>
    </source>
</evidence>
<keyword evidence="4" id="KW-1185">Reference proteome</keyword>
<proteinExistence type="predicted"/>
<evidence type="ECO:0000313" key="4">
    <source>
        <dbReference type="Proteomes" id="UP000224291"/>
    </source>
</evidence>
<dbReference type="EMBL" id="KR560069">
    <property type="protein sequence ID" value="AKO61677.1"/>
    <property type="molecule type" value="Genomic_DNA"/>
</dbReference>
<organism evidence="3 4">
    <name type="scientific">Stenotrophomonas phage IME-SM1</name>
    <dbReference type="NCBI Taxonomy" id="1654717"/>
    <lineage>
        <taxon>Viruses</taxon>
        <taxon>Duplodnaviria</taxon>
        <taxon>Heunggongvirae</taxon>
        <taxon>Uroviricota</taxon>
        <taxon>Caudoviricetes</taxon>
        <taxon>Menderavirus</taxon>
        <taxon>Menderavirus IMESM1</taxon>
    </lineage>
</organism>
<dbReference type="GeneID" id="65066785"/>
<evidence type="ECO:0000256" key="1">
    <source>
        <dbReference type="SAM" id="Coils"/>
    </source>
</evidence>
<name>A0A0H4INT1_9CAUD</name>
<keyword evidence="3" id="KW-0378">Hydrolase</keyword>
<dbReference type="RefSeq" id="YP_010077870.1">
    <property type="nucleotide sequence ID" value="NC_054952.1"/>
</dbReference>
<dbReference type="SUPFAM" id="SSF52540">
    <property type="entry name" value="P-loop containing nucleoside triphosphate hydrolases"/>
    <property type="match status" value="1"/>
</dbReference>
<feature type="coiled-coil region" evidence="1">
    <location>
        <begin position="203"/>
        <end position="414"/>
    </location>
</feature>
<gene>
    <name evidence="3" type="primary">rad50</name>
</gene>
<dbReference type="KEGG" id="vg:65066785"/>
<feature type="domain" description="RecF/RecN/SMC N-terminal" evidence="2">
    <location>
        <begin position="8"/>
        <end position="565"/>
    </location>
</feature>
<dbReference type="PANTHER" id="PTHR32114:SF2">
    <property type="entry name" value="ABC TRANSPORTER ABCH.3"/>
    <property type="match status" value="1"/>
</dbReference>
<sequence>MSRIVFRKVRWKNIMSYGNMWTEIYLDRNPSTMILGTNGAGKSTFTDVLMFGMFGKPFRKIKKGQLINTKNGRDAVVEIYFDCDGDEYLIRRGMKPDIFEVIKNGELLNQEASSRDYQKILENTILKMDYESACQIVCVGKAQHQPFMQLDSSKRRKFVEVILNLVVFSNMSKLHYNQTYEIKNKLQDLRSAVTVSKEKVKIRQRYIDDLESADRQNQMEELERIEVQLVKLRGQIDEINRRRTELGEANPIDDKAMEKAKSDLQQHIRLLTQMDTKIGEISKQLKSLNENTNCYACHQPLDPIKIDSQKDELQAKSIQLEGAKSDLSEQIKKLERIVDDFQREYQVYYEHRSKLSDLDSEARSIRNRIADLEEEKSRERTSNAEKIQEAKAELAGMEDIYIRLADKLQEVQERADYLQVIGTILQDKGIKSMMIKRFVPIINATVNKHLAHLGLFAKFSLDENFDETIQSRGFDTLGYNSFSEGEKLRMDMALLMAWRDIAKMQGNVSTNLLVFDEVFDSSLDGNGAEALAEMLTQMEGLNVFIITHAPEKIMDKVRSVIRIDRVDGYSKLVS</sequence>
<dbReference type="Pfam" id="PF02463">
    <property type="entry name" value="SMC_N"/>
    <property type="match status" value="1"/>
</dbReference>